<dbReference type="EMBL" id="CP101471">
    <property type="protein sequence ID" value="UTT53787.1"/>
    <property type="molecule type" value="Genomic_DNA"/>
</dbReference>
<reference evidence="1" key="1">
    <citation type="submission" date="2022-07" db="EMBL/GenBank/DDBJ databases">
        <title>Complete genome of DND4.</title>
        <authorList>
            <person name="Cao G."/>
        </authorList>
    </citation>
    <scope>NUCLEOTIDE SEQUENCE</scope>
    <source>
        <strain evidence="1">DND4</strain>
    </source>
</reference>
<protein>
    <submittedName>
        <fullName evidence="1">DNA methyltransferase</fullName>
    </submittedName>
</protein>
<name>A0ACD4B8I7_MICMQ</name>
<dbReference type="Proteomes" id="UP001060245">
    <property type="component" value="Chromosome"/>
</dbReference>
<gene>
    <name evidence="1" type="ORF">NMQ05_04190</name>
</gene>
<keyword evidence="1" id="KW-0489">Methyltransferase</keyword>
<keyword evidence="2" id="KW-1185">Reference proteome</keyword>
<proteinExistence type="predicted"/>
<accession>A0ACD4B8I7</accession>
<sequence length="862" mass="97183">MSALTSREFLDHPTISHDEFLREKVAFDRSFGFPVHDDDLSPALKPHQRDIVKWAIRGGRRAIFAKFGLGKSVMQLEVLRQVITHPASDVPGGRALIIAPLGVRGEFIRDGHKYLDIEVRFIRRTEEMDPAWSGIYVTNYESVRDGRLSADGFDAVSLDEASVLRSFGSKTYQEFLGLFDSIPYRFVATATPSPNRHKELIHYAGFLGIMDTGQALTRFFQRDSSKAGNLKLYPHKEREFWLWLNTWACFVQRPSDLGHSDAGYDLPPLRVDWHQVEVGVLSDEIDRDGQGVLVRGGAMSLQGAAKEKRETLADRVAELVRIVAQHAAADDGQIIIWCDLNDEQHAIERALTDMGLSFSSVHGGLADDVAEDRLDDWRAERTYALIGKPVMLGQGMNLQQSHTAVFVGVTYKFNDTIQAVHRIQRFGQQSACDVHLIYAETESEIRDTLLSKWEEHDRLTDTMSDVIREFGLNPAAISAALTRAMGVERVEVSGPGWTLALNDCVLETRDHMDDNSVDLVVTSIPFSNHYEYTPSYNDFGHTDNNLHFWQQMDYLTPELLRVLRPGRIYACHVKDRIQFGAVTGAGIPTVSPFHAEALAHGLKHGFDYMGMITVTTDVVRENNQTYRLGYTEMRKDGTKMGVGSPEYILLFHKPQTDRSKGYADERVTKDVPDYSLARWQIDAAADWRSSGNRLLTPLELAGIEPKHRSRLFKEQTRANVYDFAAHVATGEALAEKNALPSTFKSLDPGSWRPDVWDDVNRMLTLNGEQSRRALEFHICPLQFDIVDRLIERYSNRGDLVYDPFGGLGTVPLRARKLGREGRASELNPTSFRDAVMYQKEMDQKQATPTLFDMLEVEGGEAA</sequence>
<keyword evidence="1" id="KW-0808">Transferase</keyword>
<organism evidence="1 2">
    <name type="scientific">Microbacterium maritypicum</name>
    <name type="common">Microbacterium liquefaciens</name>
    <dbReference type="NCBI Taxonomy" id="33918"/>
    <lineage>
        <taxon>Bacteria</taxon>
        <taxon>Bacillati</taxon>
        <taxon>Actinomycetota</taxon>
        <taxon>Actinomycetes</taxon>
        <taxon>Micrococcales</taxon>
        <taxon>Microbacteriaceae</taxon>
        <taxon>Microbacterium</taxon>
    </lineage>
</organism>
<evidence type="ECO:0000313" key="2">
    <source>
        <dbReference type="Proteomes" id="UP001060245"/>
    </source>
</evidence>
<evidence type="ECO:0000313" key="1">
    <source>
        <dbReference type="EMBL" id="UTT53787.1"/>
    </source>
</evidence>